<sequence>MGNAILNKAIIRQIFAVTAGAGVGGCVFMPVFTVIFSLAADLIPEESGLPGLLASYGLDALAICLSGFLMGILVSLIATSKQLAMTIVSIVIVVTIYGVQIAMHGKGMSESLLDDTRLLAIKFAMMLTLQWIFMVIIMAVSAILGARAAIRKK</sequence>
<comment type="caution">
    <text evidence="2">The sequence shown here is derived from an EMBL/GenBank/DDBJ whole genome shotgun (WGS) entry which is preliminary data.</text>
</comment>
<evidence type="ECO:0000256" key="1">
    <source>
        <dbReference type="SAM" id="Phobius"/>
    </source>
</evidence>
<feature type="transmembrane region" description="Helical" evidence="1">
    <location>
        <begin position="60"/>
        <end position="78"/>
    </location>
</feature>
<keyword evidence="1" id="KW-1133">Transmembrane helix</keyword>
<reference evidence="2" key="1">
    <citation type="journal article" date="2015" name="Nature">
        <title>Complex archaea that bridge the gap between prokaryotes and eukaryotes.</title>
        <authorList>
            <person name="Spang A."/>
            <person name="Saw J.H."/>
            <person name="Jorgensen S.L."/>
            <person name="Zaremba-Niedzwiedzka K."/>
            <person name="Martijn J."/>
            <person name="Lind A.E."/>
            <person name="van Eijk R."/>
            <person name="Schleper C."/>
            <person name="Guy L."/>
            <person name="Ettema T.J."/>
        </authorList>
    </citation>
    <scope>NUCLEOTIDE SEQUENCE</scope>
</reference>
<feature type="transmembrane region" description="Helical" evidence="1">
    <location>
        <begin position="14"/>
        <end position="40"/>
    </location>
</feature>
<dbReference type="AlphaFoldDB" id="A0A0F9HNB9"/>
<keyword evidence="1" id="KW-0472">Membrane</keyword>
<protein>
    <submittedName>
        <fullName evidence="2">Uncharacterized protein</fullName>
    </submittedName>
</protein>
<feature type="transmembrane region" description="Helical" evidence="1">
    <location>
        <begin position="83"/>
        <end position="103"/>
    </location>
</feature>
<keyword evidence="1" id="KW-0812">Transmembrane</keyword>
<feature type="transmembrane region" description="Helical" evidence="1">
    <location>
        <begin position="123"/>
        <end position="146"/>
    </location>
</feature>
<organism evidence="2">
    <name type="scientific">marine sediment metagenome</name>
    <dbReference type="NCBI Taxonomy" id="412755"/>
    <lineage>
        <taxon>unclassified sequences</taxon>
        <taxon>metagenomes</taxon>
        <taxon>ecological metagenomes</taxon>
    </lineage>
</organism>
<accession>A0A0F9HNB9</accession>
<dbReference type="EMBL" id="LAZR01014632">
    <property type="protein sequence ID" value="KKM16632.1"/>
    <property type="molecule type" value="Genomic_DNA"/>
</dbReference>
<evidence type="ECO:0000313" key="2">
    <source>
        <dbReference type="EMBL" id="KKM16632.1"/>
    </source>
</evidence>
<name>A0A0F9HNB9_9ZZZZ</name>
<proteinExistence type="predicted"/>
<gene>
    <name evidence="2" type="ORF">LCGC14_1683910</name>
</gene>